<gene>
    <name evidence="3" type="ORF">RG540_CH20540</name>
</gene>
<organism evidence="3 4">
    <name type="scientific">Neorhizobium galegae bv. orientalis str. HAMBI 540</name>
    <dbReference type="NCBI Taxonomy" id="1028800"/>
    <lineage>
        <taxon>Bacteria</taxon>
        <taxon>Pseudomonadati</taxon>
        <taxon>Pseudomonadota</taxon>
        <taxon>Alphaproteobacteria</taxon>
        <taxon>Hyphomicrobiales</taxon>
        <taxon>Rhizobiaceae</taxon>
        <taxon>Rhizobium/Agrobacterium group</taxon>
        <taxon>Neorhizobium</taxon>
    </lineage>
</organism>
<feature type="chain" id="PRO_5001656058" description="Secreted protein" evidence="2">
    <location>
        <begin position="21"/>
        <end position="99"/>
    </location>
</feature>
<keyword evidence="2" id="KW-0732">Signal</keyword>
<feature type="region of interest" description="Disordered" evidence="1">
    <location>
        <begin position="23"/>
        <end position="99"/>
    </location>
</feature>
<evidence type="ECO:0008006" key="5">
    <source>
        <dbReference type="Google" id="ProtNLM"/>
    </source>
</evidence>
<name>A0A068SPR9_NEOGA</name>
<proteinExistence type="predicted"/>
<dbReference type="KEGG" id="ngg:RG540_CH20540"/>
<feature type="signal peptide" evidence="2">
    <location>
        <begin position="1"/>
        <end position="20"/>
    </location>
</feature>
<evidence type="ECO:0000313" key="3">
    <source>
        <dbReference type="EMBL" id="CDN48223.1"/>
    </source>
</evidence>
<dbReference type="HOGENOM" id="CLU_2317363_0_0_5"/>
<keyword evidence="4" id="KW-1185">Reference proteome</keyword>
<accession>A0A068SPR9</accession>
<evidence type="ECO:0000256" key="1">
    <source>
        <dbReference type="SAM" id="MobiDB-lite"/>
    </source>
</evidence>
<dbReference type="OrthoDB" id="8404847at2"/>
<dbReference type="eggNOG" id="ENOG50312CJ">
    <property type="taxonomic scope" value="Bacteria"/>
</dbReference>
<dbReference type="PATRIC" id="fig|1028800.3.peg.2075"/>
<dbReference type="GeneID" id="24259510"/>
<evidence type="ECO:0000256" key="2">
    <source>
        <dbReference type="SAM" id="SignalP"/>
    </source>
</evidence>
<evidence type="ECO:0000313" key="4">
    <source>
        <dbReference type="Proteomes" id="UP000028181"/>
    </source>
</evidence>
<dbReference type="EMBL" id="HG938353">
    <property type="protein sequence ID" value="CDN48223.1"/>
    <property type="molecule type" value="Genomic_DNA"/>
</dbReference>
<reference evidence="4" key="1">
    <citation type="journal article" date="2014" name="BMC Genomics">
        <title>Genome sequencing of two Neorhizobium galegae strains reveals a noeT gene responsible for the unusual acetylation of the nodulation factors.</title>
        <authorList>
            <person name="Osterman J."/>
            <person name="Marsh J."/>
            <person name="Laine P.K."/>
            <person name="Zeng Z."/>
            <person name="Alatalo E."/>
            <person name="Sullivan J.T."/>
            <person name="Young J.P."/>
            <person name="Thomas-Oates J."/>
            <person name="Paulin L."/>
            <person name="Lindstrom K."/>
        </authorList>
    </citation>
    <scope>NUCLEOTIDE SEQUENCE [LARGE SCALE GENOMIC DNA]</scope>
    <source>
        <strain evidence="4">HAMBI 540</strain>
    </source>
</reference>
<dbReference type="Proteomes" id="UP000028181">
    <property type="component" value="Chromosome I"/>
</dbReference>
<sequence>MLTRIIAFSAISLLSAPVLAQTSGTGATTTLPGTTTTVPNANSGASPVTTLPGVTDPTTTNSTTGTVDQEDHCQPPGTPNNTNPSAEAPTLPRPEQACN</sequence>
<dbReference type="RefSeq" id="WP_038587333.1">
    <property type="nucleotide sequence ID" value="NZ_HG938353.1"/>
</dbReference>
<feature type="compositionally biased region" description="Low complexity" evidence="1">
    <location>
        <begin position="23"/>
        <end position="37"/>
    </location>
</feature>
<protein>
    <recommendedName>
        <fullName evidence="5">Secreted protein</fullName>
    </recommendedName>
</protein>
<feature type="compositionally biased region" description="Low complexity" evidence="1">
    <location>
        <begin position="47"/>
        <end position="67"/>
    </location>
</feature>
<dbReference type="AlphaFoldDB" id="A0A068SPR9"/>